<dbReference type="Proteomes" id="UP000664807">
    <property type="component" value="Unassembled WGS sequence"/>
</dbReference>
<feature type="domain" description="Polymerase nucleotidyl transferase" evidence="1">
    <location>
        <begin position="3"/>
        <end position="57"/>
    </location>
</feature>
<evidence type="ECO:0000313" key="3">
    <source>
        <dbReference type="Proteomes" id="UP000664807"/>
    </source>
</evidence>
<proteinExistence type="predicted"/>
<reference evidence="2 3" key="1">
    <citation type="submission" date="2021-03" db="EMBL/GenBank/DDBJ databases">
        <title>Muricauda lutimaris sp. nov. and Muricauda ruestringensis sp. nov, two marine members of the Flavobacteriaceae isolated from deep sea sediments of Western Pacific.</title>
        <authorList>
            <person name="Zhao S."/>
            <person name="Liu R."/>
        </authorList>
    </citation>
    <scope>NUCLEOTIDE SEQUENCE [LARGE SCALE GENOMIC DNA]</scope>
    <source>
        <strain evidence="2 3">BC31-3-A3</strain>
    </source>
</reference>
<gene>
    <name evidence="2" type="ORF">J0654_05305</name>
</gene>
<sequence length="303" mass="35599">MKNYSIAIFGSSLRSDFDKYSDKDLLIVADDYETMENLTKIYSKDDWSISFYTYSKLKYLSENGSLFIKHLQKESKIIIDKDDRLKDILNEFIPKNNYEKDIKDCESYFDIIKTVPKTTLGYAWFCDSLFVGLRNYLVFKNAEDGIFEFSFIKLLKRLKEQRLINQSDINILRELRVVKRNYREEILDELPSLDFIKKVIPIAKGLGILESVKFVNSQKFQNIIEKSIIKRNFNPYQRLRLVEGYYCSQALNIPELKKIISNPQFYACKMKDNDFTLNLISEIKKRPTKMCLSNSGLSGKTKV</sequence>
<organism evidence="2 3">
    <name type="scientific">Flagellimonas profundi</name>
    <dbReference type="NCBI Taxonomy" id="2915620"/>
    <lineage>
        <taxon>Bacteria</taxon>
        <taxon>Pseudomonadati</taxon>
        <taxon>Bacteroidota</taxon>
        <taxon>Flavobacteriia</taxon>
        <taxon>Flavobacteriales</taxon>
        <taxon>Flavobacteriaceae</taxon>
        <taxon>Flagellimonas</taxon>
    </lineage>
</organism>
<dbReference type="InterPro" id="IPR002934">
    <property type="entry name" value="Polymerase_NTP_transf_dom"/>
</dbReference>
<protein>
    <submittedName>
        <fullName evidence="2">Nucleotidyltransferase domain-containing protein</fullName>
    </submittedName>
</protein>
<dbReference type="Pfam" id="PF01909">
    <property type="entry name" value="NTP_transf_2"/>
    <property type="match status" value="1"/>
</dbReference>
<evidence type="ECO:0000313" key="2">
    <source>
        <dbReference type="EMBL" id="MBO0341050.1"/>
    </source>
</evidence>
<dbReference type="EMBL" id="JAFLNM010000001">
    <property type="protein sequence ID" value="MBO0341050.1"/>
    <property type="molecule type" value="Genomic_DNA"/>
</dbReference>
<keyword evidence="3" id="KW-1185">Reference proteome</keyword>
<name>A0ABS3FEA8_9FLAO</name>
<dbReference type="RefSeq" id="WP_207026615.1">
    <property type="nucleotide sequence ID" value="NZ_JAFLNM010000001.1"/>
</dbReference>
<accession>A0ABS3FEA8</accession>
<evidence type="ECO:0000259" key="1">
    <source>
        <dbReference type="Pfam" id="PF01909"/>
    </source>
</evidence>
<dbReference type="Gene3D" id="3.30.460.10">
    <property type="entry name" value="Beta Polymerase, domain 2"/>
    <property type="match status" value="1"/>
</dbReference>
<comment type="caution">
    <text evidence="2">The sequence shown here is derived from an EMBL/GenBank/DDBJ whole genome shotgun (WGS) entry which is preliminary data.</text>
</comment>
<dbReference type="SUPFAM" id="SSF81301">
    <property type="entry name" value="Nucleotidyltransferase"/>
    <property type="match status" value="1"/>
</dbReference>
<dbReference type="InterPro" id="IPR043519">
    <property type="entry name" value="NT_sf"/>
</dbReference>